<feature type="compositionally biased region" description="Basic and acidic residues" evidence="1">
    <location>
        <begin position="729"/>
        <end position="740"/>
    </location>
</feature>
<feature type="region of interest" description="Disordered" evidence="1">
    <location>
        <begin position="979"/>
        <end position="1234"/>
    </location>
</feature>
<feature type="region of interest" description="Disordered" evidence="1">
    <location>
        <begin position="439"/>
        <end position="590"/>
    </location>
</feature>
<evidence type="ECO:0000313" key="2">
    <source>
        <dbReference type="EMBL" id="CAD6896966.1"/>
    </source>
</evidence>
<feature type="region of interest" description="Disordered" evidence="1">
    <location>
        <begin position="255"/>
        <end position="297"/>
    </location>
</feature>
<evidence type="ECO:0000313" key="3">
    <source>
        <dbReference type="EMBL" id="KAE8263632.1"/>
    </source>
</evidence>
<dbReference type="Proteomes" id="UP000077671">
    <property type="component" value="Unassembled WGS sequence"/>
</dbReference>
<proteinExistence type="predicted"/>
<reference evidence="2" key="3">
    <citation type="submission" date="2020-10" db="EMBL/GenBank/DDBJ databases">
        <authorList>
            <person name="Sedaghatjoo S."/>
        </authorList>
    </citation>
    <scope>NUCLEOTIDE SEQUENCE</scope>
    <source>
        <strain evidence="2">AZH3</strain>
    </source>
</reference>
<protein>
    <submittedName>
        <fullName evidence="3">Uncharacterized protein</fullName>
    </submittedName>
</protein>
<feature type="compositionally biased region" description="Polar residues" evidence="1">
    <location>
        <begin position="741"/>
        <end position="760"/>
    </location>
</feature>
<dbReference type="EMBL" id="CAJHJG010000077">
    <property type="protein sequence ID" value="CAD6896966.1"/>
    <property type="molecule type" value="Genomic_DNA"/>
</dbReference>
<feature type="compositionally biased region" description="Low complexity" evidence="1">
    <location>
        <begin position="180"/>
        <end position="199"/>
    </location>
</feature>
<dbReference type="Proteomes" id="UP000836402">
    <property type="component" value="Unassembled WGS sequence"/>
</dbReference>
<keyword evidence="5" id="KW-1185">Reference proteome</keyword>
<feature type="region of interest" description="Disordered" evidence="1">
    <location>
        <begin position="24"/>
        <end position="95"/>
    </location>
</feature>
<feature type="compositionally biased region" description="Basic residues" evidence="1">
    <location>
        <begin position="48"/>
        <end position="61"/>
    </location>
</feature>
<feature type="compositionally biased region" description="Low complexity" evidence="1">
    <location>
        <begin position="390"/>
        <end position="409"/>
    </location>
</feature>
<comment type="caution">
    <text evidence="3">The sequence shown here is derived from an EMBL/GenBank/DDBJ whole genome shotgun (WGS) entry which is preliminary data.</text>
</comment>
<reference evidence="3" key="2">
    <citation type="journal article" date="2019" name="IMA Fungus">
        <title>Genome sequencing and comparison of five Tilletia species to identify candidate genes for the detection of regulated species infecting wheat.</title>
        <authorList>
            <person name="Nguyen H.D.T."/>
            <person name="Sultana T."/>
            <person name="Kesanakurti P."/>
            <person name="Hambleton S."/>
        </authorList>
    </citation>
    <scope>NUCLEOTIDE SEQUENCE</scope>
    <source>
        <strain evidence="3">DAOMC 238032</strain>
    </source>
</reference>
<feature type="region of interest" description="Disordered" evidence="1">
    <location>
        <begin position="390"/>
        <end position="420"/>
    </location>
</feature>
<accession>A0A177VDI4</accession>
<feature type="compositionally biased region" description="Polar residues" evidence="1">
    <location>
        <begin position="835"/>
        <end position="846"/>
    </location>
</feature>
<feature type="compositionally biased region" description="Low complexity" evidence="1">
    <location>
        <begin position="1149"/>
        <end position="1164"/>
    </location>
</feature>
<feature type="compositionally biased region" description="Low complexity" evidence="1">
    <location>
        <begin position="1015"/>
        <end position="1029"/>
    </location>
</feature>
<feature type="compositionally biased region" description="Polar residues" evidence="1">
    <location>
        <begin position="439"/>
        <end position="458"/>
    </location>
</feature>
<evidence type="ECO:0000313" key="5">
    <source>
        <dbReference type="Proteomes" id="UP000836402"/>
    </source>
</evidence>
<feature type="region of interest" description="Disordered" evidence="1">
    <location>
        <begin position="339"/>
        <end position="359"/>
    </location>
</feature>
<feature type="compositionally biased region" description="Low complexity" evidence="1">
    <location>
        <begin position="1075"/>
        <end position="1099"/>
    </location>
</feature>
<feature type="compositionally biased region" description="Low complexity" evidence="1">
    <location>
        <begin position="534"/>
        <end position="567"/>
    </location>
</feature>
<dbReference type="EMBL" id="LWDD02000126">
    <property type="protein sequence ID" value="KAE8263632.1"/>
    <property type="molecule type" value="Genomic_DNA"/>
</dbReference>
<name>A0A177VDI4_9BASI</name>
<gene>
    <name evidence="3" type="ORF">A4X03_0g1534</name>
    <name evidence="2" type="ORF">JKIAZH3_G4767</name>
</gene>
<dbReference type="AlphaFoldDB" id="A0A177VDI4"/>
<feature type="compositionally biased region" description="Low complexity" evidence="1">
    <location>
        <begin position="1052"/>
        <end position="1062"/>
    </location>
</feature>
<evidence type="ECO:0000313" key="4">
    <source>
        <dbReference type="Proteomes" id="UP000077671"/>
    </source>
</evidence>
<feature type="compositionally biased region" description="Polar residues" evidence="1">
    <location>
        <begin position="274"/>
        <end position="295"/>
    </location>
</feature>
<sequence length="1234" mass="132331">MRRTRPTFERNAVRRSVLLYQSRQDSLVKSTLRSPSVSPRSNDSTFERRRKPTTSIRRSRCGVRPETSDGSSYSDSSEEDQDWTPPSTANRRISRARSFEQREALRVAAALAYVRGFQHFNSNRRRSSTHSSKIRHSVKSRKTRSVKRGSSAASLASDSEDAFEHIASELVNPSDSDGWSVRSVTADASSSTSGSPLSTKEFLMNNTETTTTSASIVDSAMSTGPTVVENEHITLQPIASSKVQGAPKAKPLFLSQIRNPPEGVQARDIKQKLSSDQAGTASQPTKPLQRQNSEPNIAGKANLFRSRSNSIDTNSGVLGPRRGVALKYITTPSFADLATKGTPNASSGTKRGAVEKPKLSPRLRLCRSFSDLSRATFDRMRNTALIFETSTSAESTASSPKNEPVSSCTPPLPPSSSDNQVDTALGQIAYVPEGLQECLSTPSPLSMDFQQKPNSWTQPRKRSFQKSKMMSQRSSSSGPDLSSENTTPSSSSSTSKETTSNTSRPRVSKARPHPPSVATNPAQQKRRASIIKRSTGNLSISLSLSLRSGGTSTPSPSASTVQAAAAPAPAPAPEVGRDSSPPPRTLEIGADPFARVDGGVEVVPTPSLAAVEHAHVRNASVKMRERGASDAQSRPRAWLDSSGGGGGNPLLASVPTAKAKAGRERRASDAQSRPRARLDSFGGGGNPLLASVPALNPLMAPLSAPEPPARPFALPQREERGQSASIFSGKEEEEKEKESSPRNSVASRPRISTGSGKVQGQGSYVVPAVLACPNPAVHRTRSIVGRSPICDDVPFGTPVACVAPWEHYSCQAITPDAPLSTDHSSRRPAYDTFRPPSSLTNQSKPPSEQRRRSASVLLASSVHQLKKISQQKANAVLDKAKSFSPLQTSEKVFHYEKFRERLEKERAGAGSVGKGAAAVVPTRTGPLWDTTPVFGQPMSPASPPAQPQPRMQVQVSRTSDGMFVTVPKLEFEILPLEREGEMRSSSSSSSLGKETALSPRWGGQLRKANAEESPRSSSSSSSVPTNSSRQRQHHYHQHRPSEPIIVQGSPTSILSRSSSGDRSAQKPSPLLLSASTTCSRTSSPFSSSSSSGAYVSPSRTSHHHRPSEPTIVQAPFTSILSRSSSVSNLLGRATPDSRTALVYVPPPSSSRRSSPRKTSPARRPNTADSEQRTFSTPFHFGPSHPSVRAEYPSQAGKGLVEVQHHTRPHAAHFPQGGDSLSSTVRGGDGSYDNF</sequence>
<feature type="compositionally biased region" description="Low complexity" evidence="1">
    <location>
        <begin position="1118"/>
        <end position="1130"/>
    </location>
</feature>
<organism evidence="3 4">
    <name type="scientific">Tilletia caries</name>
    <name type="common">wheat bunt fungus</name>
    <dbReference type="NCBI Taxonomy" id="13290"/>
    <lineage>
        <taxon>Eukaryota</taxon>
        <taxon>Fungi</taxon>
        <taxon>Dikarya</taxon>
        <taxon>Basidiomycota</taxon>
        <taxon>Ustilaginomycotina</taxon>
        <taxon>Exobasidiomycetes</taxon>
        <taxon>Tilletiales</taxon>
        <taxon>Tilletiaceae</taxon>
        <taxon>Tilletia</taxon>
    </lineage>
</organism>
<feature type="compositionally biased region" description="Polar residues" evidence="1">
    <location>
        <begin position="24"/>
        <end position="44"/>
    </location>
</feature>
<feature type="region of interest" description="Disordered" evidence="1">
    <location>
        <begin position="620"/>
        <end position="760"/>
    </location>
</feature>
<feature type="compositionally biased region" description="Polar residues" evidence="1">
    <location>
        <begin position="1166"/>
        <end position="1176"/>
    </location>
</feature>
<feature type="compositionally biased region" description="Basic residues" evidence="1">
    <location>
        <begin position="122"/>
        <end position="147"/>
    </location>
</feature>
<feature type="region of interest" description="Disordered" evidence="1">
    <location>
        <begin position="816"/>
        <end position="855"/>
    </location>
</feature>
<evidence type="ECO:0000256" key="1">
    <source>
        <dbReference type="SAM" id="MobiDB-lite"/>
    </source>
</evidence>
<feature type="region of interest" description="Disordered" evidence="1">
    <location>
        <begin position="174"/>
        <end position="201"/>
    </location>
</feature>
<feature type="region of interest" description="Disordered" evidence="1">
    <location>
        <begin position="122"/>
        <end position="159"/>
    </location>
</feature>
<feature type="compositionally biased region" description="Low complexity" evidence="1">
    <location>
        <begin position="466"/>
        <end position="503"/>
    </location>
</feature>
<reference evidence="3" key="1">
    <citation type="submission" date="2016-04" db="EMBL/GenBank/DDBJ databases">
        <authorList>
            <person name="Nguyen H.D."/>
            <person name="Kesanakurti P."/>
            <person name="Cullis J."/>
            <person name="Levesque C.A."/>
            <person name="Hambleton S."/>
        </authorList>
    </citation>
    <scope>NUCLEOTIDE SEQUENCE</scope>
    <source>
        <strain evidence="3">DAOMC 238032</strain>
    </source>
</reference>